<reference evidence="2 3" key="1">
    <citation type="submission" date="2024-07" db="EMBL/GenBank/DDBJ databases">
        <title>Section-level genome sequencing and comparative genomics of Aspergillus sections Usti and Cavernicolus.</title>
        <authorList>
            <consortium name="Lawrence Berkeley National Laboratory"/>
            <person name="Nybo J.L."/>
            <person name="Vesth T.C."/>
            <person name="Theobald S."/>
            <person name="Frisvad J.C."/>
            <person name="Larsen T.O."/>
            <person name="Kjaerboelling I."/>
            <person name="Rothschild-Mancinelli K."/>
            <person name="Lyhne E.K."/>
            <person name="Kogle M.E."/>
            <person name="Barry K."/>
            <person name="Clum A."/>
            <person name="Na H."/>
            <person name="Ledsgaard L."/>
            <person name="Lin J."/>
            <person name="Lipzen A."/>
            <person name="Kuo A."/>
            <person name="Riley R."/>
            <person name="Mondo S."/>
            <person name="Labutti K."/>
            <person name="Haridas S."/>
            <person name="Pangalinan J."/>
            <person name="Salamov A.A."/>
            <person name="Simmons B.A."/>
            <person name="Magnuson J.K."/>
            <person name="Chen J."/>
            <person name="Drula E."/>
            <person name="Henrissat B."/>
            <person name="Wiebenga A."/>
            <person name="Lubbers R.J."/>
            <person name="Gomes A.C."/>
            <person name="Makela M.R."/>
            <person name="Stajich J."/>
            <person name="Grigoriev I.V."/>
            <person name="Mortensen U.H."/>
            <person name="De Vries R.P."/>
            <person name="Baker S.E."/>
            <person name="Andersen M.R."/>
        </authorList>
    </citation>
    <scope>NUCLEOTIDE SEQUENCE [LARGE SCALE GENOMIC DNA]</scope>
    <source>
        <strain evidence="2 3">CBS 588.65</strain>
    </source>
</reference>
<proteinExistence type="predicted"/>
<sequence length="364" mass="39945">MAPRRGGGSSWGSSSISCSDYAFDSENSRVSIAFQALFFVVALALTIIGSRKAKRAKQIGRPLVAWGWLSFSIIFSLVSQIIAIVLAVLRECAVFYSDDIFPGWIVSSWVSVFSTFILNAVILISFSKKLHTEFGKGSATILGVQKGYVIILLVLALTCLALYTASSVAAYTADYYSDRYETLYADLVDPQKGIWTTYYTLSVLGILIASATIIKSIFGGSGYSHPGKLTGWVSALLIGALGFNVVDLANYVYITFQDTTFLTTSEAEEIEKRSLVTYFLTSFFYFVAFYAALQVGAYGAQTVVANPAYTVPVSQHNPVYPQQHDYRFNSGYNSGFTSHPQHPANPGYPADRAYQSNNIEYQAR</sequence>
<keyword evidence="1" id="KW-0812">Transmembrane</keyword>
<feature type="transmembrane region" description="Helical" evidence="1">
    <location>
        <begin position="229"/>
        <end position="254"/>
    </location>
</feature>
<feature type="transmembrane region" description="Helical" evidence="1">
    <location>
        <begin position="32"/>
        <end position="51"/>
    </location>
</feature>
<feature type="transmembrane region" description="Helical" evidence="1">
    <location>
        <begin position="101"/>
        <end position="126"/>
    </location>
</feature>
<protein>
    <submittedName>
        <fullName evidence="2">Uncharacterized protein</fullName>
    </submittedName>
</protein>
<gene>
    <name evidence="2" type="ORF">BJX63DRAFT_387393</name>
</gene>
<feature type="transmembrane region" description="Helical" evidence="1">
    <location>
        <begin position="193"/>
        <end position="217"/>
    </location>
</feature>
<feature type="transmembrane region" description="Helical" evidence="1">
    <location>
        <begin position="63"/>
        <end position="89"/>
    </location>
</feature>
<evidence type="ECO:0000256" key="1">
    <source>
        <dbReference type="SAM" id="Phobius"/>
    </source>
</evidence>
<keyword evidence="3" id="KW-1185">Reference proteome</keyword>
<dbReference type="EMBL" id="JBFXLT010000022">
    <property type="protein sequence ID" value="KAL2816467.1"/>
    <property type="molecule type" value="Genomic_DNA"/>
</dbReference>
<name>A0ABR4HM65_9EURO</name>
<feature type="transmembrane region" description="Helical" evidence="1">
    <location>
        <begin position="274"/>
        <end position="293"/>
    </location>
</feature>
<evidence type="ECO:0000313" key="2">
    <source>
        <dbReference type="EMBL" id="KAL2816467.1"/>
    </source>
</evidence>
<accession>A0ABR4HM65</accession>
<dbReference type="Proteomes" id="UP001610334">
    <property type="component" value="Unassembled WGS sequence"/>
</dbReference>
<comment type="caution">
    <text evidence="2">The sequence shown here is derived from an EMBL/GenBank/DDBJ whole genome shotgun (WGS) entry which is preliminary data.</text>
</comment>
<dbReference type="PROSITE" id="PS51257">
    <property type="entry name" value="PROKAR_LIPOPROTEIN"/>
    <property type="match status" value="1"/>
</dbReference>
<evidence type="ECO:0000313" key="3">
    <source>
        <dbReference type="Proteomes" id="UP001610334"/>
    </source>
</evidence>
<keyword evidence="1" id="KW-1133">Transmembrane helix</keyword>
<feature type="transmembrane region" description="Helical" evidence="1">
    <location>
        <begin position="147"/>
        <end position="173"/>
    </location>
</feature>
<keyword evidence="1" id="KW-0472">Membrane</keyword>
<organism evidence="2 3">
    <name type="scientific">Aspergillus granulosus</name>
    <dbReference type="NCBI Taxonomy" id="176169"/>
    <lineage>
        <taxon>Eukaryota</taxon>
        <taxon>Fungi</taxon>
        <taxon>Dikarya</taxon>
        <taxon>Ascomycota</taxon>
        <taxon>Pezizomycotina</taxon>
        <taxon>Eurotiomycetes</taxon>
        <taxon>Eurotiomycetidae</taxon>
        <taxon>Eurotiales</taxon>
        <taxon>Aspergillaceae</taxon>
        <taxon>Aspergillus</taxon>
        <taxon>Aspergillus subgen. Nidulantes</taxon>
    </lineage>
</organism>